<accession>A0A0R1KJG0</accession>
<dbReference type="OrthoDB" id="2316539at2"/>
<gene>
    <name evidence="4" type="ORF">FC78_GL001440</name>
</gene>
<feature type="domain" description="HTH tetR-type" evidence="3">
    <location>
        <begin position="2"/>
        <end position="62"/>
    </location>
</feature>
<dbReference type="PATRIC" id="fig|1423788.3.peg.1486"/>
<evidence type="ECO:0000313" key="4">
    <source>
        <dbReference type="EMBL" id="KRK83484.1"/>
    </source>
</evidence>
<dbReference type="EMBL" id="AZDY01000036">
    <property type="protein sequence ID" value="KRK83484.1"/>
    <property type="molecule type" value="Genomic_DNA"/>
</dbReference>
<dbReference type="InterPro" id="IPR009057">
    <property type="entry name" value="Homeodomain-like_sf"/>
</dbReference>
<dbReference type="Proteomes" id="UP000051515">
    <property type="component" value="Unassembled WGS sequence"/>
</dbReference>
<keyword evidence="1 2" id="KW-0238">DNA-binding</keyword>
<dbReference type="AlphaFoldDB" id="A0A0R1KJG0"/>
<evidence type="ECO:0000256" key="2">
    <source>
        <dbReference type="PROSITE-ProRule" id="PRU00335"/>
    </source>
</evidence>
<dbReference type="PROSITE" id="PS50977">
    <property type="entry name" value="HTH_TETR_2"/>
    <property type="match status" value="1"/>
</dbReference>
<evidence type="ECO:0000256" key="1">
    <source>
        <dbReference type="ARBA" id="ARBA00023125"/>
    </source>
</evidence>
<sequence length="167" mass="19990">MNRTVDHLIHIMFEELSVNRVRKFTITDLTKASKVTRGTIYYYFNSIEDIYMATFEKKILNMAIKESDDFNEFVSKFILYISKNKTFSLNFYRLAELSIRKKFLINIFNSQLLECNFKINPENIYLVSGLCFIIINWLDNGLEMKTELVIQEVNHYLEFFQITFKQI</sequence>
<dbReference type="Pfam" id="PF00440">
    <property type="entry name" value="TetR_N"/>
    <property type="match status" value="1"/>
</dbReference>
<evidence type="ECO:0000313" key="5">
    <source>
        <dbReference type="Proteomes" id="UP000051515"/>
    </source>
</evidence>
<dbReference type="GO" id="GO:0003677">
    <property type="term" value="F:DNA binding"/>
    <property type="evidence" value="ECO:0007669"/>
    <property type="project" value="UniProtKB-UniRule"/>
</dbReference>
<proteinExistence type="predicted"/>
<feature type="DNA-binding region" description="H-T-H motif" evidence="2">
    <location>
        <begin position="25"/>
        <end position="44"/>
    </location>
</feature>
<organism evidence="4 5">
    <name type="scientific">Companilactobacillus bobalius DSM 19674</name>
    <dbReference type="NCBI Taxonomy" id="1423788"/>
    <lineage>
        <taxon>Bacteria</taxon>
        <taxon>Bacillati</taxon>
        <taxon>Bacillota</taxon>
        <taxon>Bacilli</taxon>
        <taxon>Lactobacillales</taxon>
        <taxon>Lactobacillaceae</taxon>
        <taxon>Companilactobacillus</taxon>
        <taxon>Companilactobacillus bobalius</taxon>
    </lineage>
</organism>
<dbReference type="RefSeq" id="WP_056951642.1">
    <property type="nucleotide sequence ID" value="NZ_AZDY01000036.1"/>
</dbReference>
<dbReference type="SUPFAM" id="SSF46689">
    <property type="entry name" value="Homeodomain-like"/>
    <property type="match status" value="1"/>
</dbReference>
<evidence type="ECO:0000259" key="3">
    <source>
        <dbReference type="PROSITE" id="PS50977"/>
    </source>
</evidence>
<keyword evidence="5" id="KW-1185">Reference proteome</keyword>
<protein>
    <recommendedName>
        <fullName evidence="3">HTH tetR-type domain-containing protein</fullName>
    </recommendedName>
</protein>
<reference evidence="4 5" key="1">
    <citation type="journal article" date="2015" name="Genome Announc.">
        <title>Expanding the biotechnology potential of lactobacilli through comparative genomics of 213 strains and associated genera.</title>
        <authorList>
            <person name="Sun Z."/>
            <person name="Harris H.M."/>
            <person name="McCann A."/>
            <person name="Guo C."/>
            <person name="Argimon S."/>
            <person name="Zhang W."/>
            <person name="Yang X."/>
            <person name="Jeffery I.B."/>
            <person name="Cooney J.C."/>
            <person name="Kagawa T.F."/>
            <person name="Liu W."/>
            <person name="Song Y."/>
            <person name="Salvetti E."/>
            <person name="Wrobel A."/>
            <person name="Rasinkangas P."/>
            <person name="Parkhill J."/>
            <person name="Rea M.C."/>
            <person name="O'Sullivan O."/>
            <person name="Ritari J."/>
            <person name="Douillard F.P."/>
            <person name="Paul Ross R."/>
            <person name="Yang R."/>
            <person name="Briner A.E."/>
            <person name="Felis G.E."/>
            <person name="de Vos W.M."/>
            <person name="Barrangou R."/>
            <person name="Klaenhammer T.R."/>
            <person name="Caufield P.W."/>
            <person name="Cui Y."/>
            <person name="Zhang H."/>
            <person name="O'Toole P.W."/>
        </authorList>
    </citation>
    <scope>NUCLEOTIDE SEQUENCE [LARGE SCALE GENOMIC DNA]</scope>
    <source>
        <strain evidence="4 5">DSM 19674</strain>
    </source>
</reference>
<name>A0A0R1KJG0_9LACO</name>
<dbReference type="InterPro" id="IPR001647">
    <property type="entry name" value="HTH_TetR"/>
</dbReference>
<dbReference type="STRING" id="1423788.FC78_GL001440"/>
<dbReference type="Gene3D" id="1.10.357.10">
    <property type="entry name" value="Tetracycline Repressor, domain 2"/>
    <property type="match status" value="1"/>
</dbReference>
<comment type="caution">
    <text evidence="4">The sequence shown here is derived from an EMBL/GenBank/DDBJ whole genome shotgun (WGS) entry which is preliminary data.</text>
</comment>